<feature type="transmembrane region" description="Helical" evidence="1">
    <location>
        <begin position="32"/>
        <end position="52"/>
    </location>
</feature>
<reference evidence="2 3" key="1">
    <citation type="submission" date="2019-10" db="EMBL/GenBank/DDBJ databases">
        <title>A soil myxobacterium in the family Polyangiaceae.</title>
        <authorList>
            <person name="Li Y."/>
            <person name="Wang J."/>
        </authorList>
    </citation>
    <scope>NUCLEOTIDE SEQUENCE [LARGE SCALE GENOMIC DNA]</scope>
    <source>
        <strain evidence="2 3">DSM 14734</strain>
    </source>
</reference>
<protein>
    <submittedName>
        <fullName evidence="2">Uncharacterized protein</fullName>
    </submittedName>
</protein>
<accession>A0A6N7PZT0</accession>
<sequence length="87" mass="9706">MIPAIVYVLCSLTSLVAMTLLLRAYAARRVRLLLWSGLCFAGLALNNVLLFVDLSVIPRYDLSTLRQVPALMGVSFLIYGLVYDLRD</sequence>
<proteinExistence type="predicted"/>
<feature type="transmembrane region" description="Helical" evidence="1">
    <location>
        <begin position="6"/>
        <end position="25"/>
    </location>
</feature>
<name>A0A6N7PZT0_9BACT</name>
<gene>
    <name evidence="2" type="ORF">GF068_27085</name>
</gene>
<dbReference type="RefSeq" id="WP_153822372.1">
    <property type="nucleotide sequence ID" value="NZ_WJIE01000008.1"/>
</dbReference>
<dbReference type="OrthoDB" id="5295794at2"/>
<keyword evidence="3" id="KW-1185">Reference proteome</keyword>
<keyword evidence="1" id="KW-1133">Transmembrane helix</keyword>
<feature type="transmembrane region" description="Helical" evidence="1">
    <location>
        <begin position="64"/>
        <end position="83"/>
    </location>
</feature>
<keyword evidence="1" id="KW-0472">Membrane</keyword>
<organism evidence="2 3">
    <name type="scientific">Polyangium spumosum</name>
    <dbReference type="NCBI Taxonomy" id="889282"/>
    <lineage>
        <taxon>Bacteria</taxon>
        <taxon>Pseudomonadati</taxon>
        <taxon>Myxococcota</taxon>
        <taxon>Polyangia</taxon>
        <taxon>Polyangiales</taxon>
        <taxon>Polyangiaceae</taxon>
        <taxon>Polyangium</taxon>
    </lineage>
</organism>
<evidence type="ECO:0000256" key="1">
    <source>
        <dbReference type="SAM" id="Phobius"/>
    </source>
</evidence>
<evidence type="ECO:0000313" key="3">
    <source>
        <dbReference type="Proteomes" id="UP000440224"/>
    </source>
</evidence>
<evidence type="ECO:0000313" key="2">
    <source>
        <dbReference type="EMBL" id="MRG95554.1"/>
    </source>
</evidence>
<comment type="caution">
    <text evidence="2">The sequence shown here is derived from an EMBL/GenBank/DDBJ whole genome shotgun (WGS) entry which is preliminary data.</text>
</comment>
<dbReference type="Proteomes" id="UP000440224">
    <property type="component" value="Unassembled WGS sequence"/>
</dbReference>
<dbReference type="EMBL" id="WJIE01000008">
    <property type="protein sequence ID" value="MRG95554.1"/>
    <property type="molecule type" value="Genomic_DNA"/>
</dbReference>
<dbReference type="Pfam" id="PF19447">
    <property type="entry name" value="DUF5985"/>
    <property type="match status" value="1"/>
</dbReference>
<dbReference type="AlphaFoldDB" id="A0A6N7PZT0"/>
<dbReference type="InterPro" id="IPR046027">
    <property type="entry name" value="DUF5985"/>
</dbReference>
<keyword evidence="1" id="KW-0812">Transmembrane</keyword>